<protein>
    <submittedName>
        <fullName evidence="1">Uncharacterized protein</fullName>
    </submittedName>
</protein>
<name>A0ABR2WCR0_9FUNG</name>
<proteinExistence type="predicted"/>
<dbReference type="EMBL" id="JASJQH010004738">
    <property type="protein sequence ID" value="KAK9753544.1"/>
    <property type="molecule type" value="Genomic_DNA"/>
</dbReference>
<reference evidence="1 2" key="1">
    <citation type="submission" date="2023-04" db="EMBL/GenBank/DDBJ databases">
        <title>Genome of Basidiobolus ranarum AG-B5.</title>
        <authorList>
            <person name="Stajich J.E."/>
            <person name="Carter-House D."/>
            <person name="Gryganskyi A."/>
        </authorList>
    </citation>
    <scope>NUCLEOTIDE SEQUENCE [LARGE SCALE GENOMIC DNA]</scope>
    <source>
        <strain evidence="1 2">AG-B5</strain>
    </source>
</reference>
<comment type="caution">
    <text evidence="1">The sequence shown here is derived from an EMBL/GenBank/DDBJ whole genome shotgun (WGS) entry which is preliminary data.</text>
</comment>
<gene>
    <name evidence="1" type="ORF">K7432_017954</name>
</gene>
<sequence>SDILAKKLNFTMESVLEEYFEKYEGKNTAQVFRKWLQKKNIHLDIQSSVDHADIWEELNPEWHNIAEYPPDSWKNVDSAMLIQCLALMEILIQTCVGYELNLGYEELYKNIQENISKKLGISKVTN</sequence>
<evidence type="ECO:0000313" key="2">
    <source>
        <dbReference type="Proteomes" id="UP001479436"/>
    </source>
</evidence>
<feature type="non-terminal residue" evidence="1">
    <location>
        <position position="1"/>
    </location>
</feature>
<keyword evidence="2" id="KW-1185">Reference proteome</keyword>
<dbReference type="Proteomes" id="UP001479436">
    <property type="component" value="Unassembled WGS sequence"/>
</dbReference>
<organism evidence="1 2">
    <name type="scientific">Basidiobolus ranarum</name>
    <dbReference type="NCBI Taxonomy" id="34480"/>
    <lineage>
        <taxon>Eukaryota</taxon>
        <taxon>Fungi</taxon>
        <taxon>Fungi incertae sedis</taxon>
        <taxon>Zoopagomycota</taxon>
        <taxon>Entomophthoromycotina</taxon>
        <taxon>Basidiobolomycetes</taxon>
        <taxon>Basidiobolales</taxon>
        <taxon>Basidiobolaceae</taxon>
        <taxon>Basidiobolus</taxon>
    </lineage>
</organism>
<accession>A0ABR2WCR0</accession>
<evidence type="ECO:0000313" key="1">
    <source>
        <dbReference type="EMBL" id="KAK9753544.1"/>
    </source>
</evidence>